<protein>
    <recommendedName>
        <fullName evidence="6">SWIM-type domain-containing protein</fullName>
    </recommendedName>
</protein>
<keyword evidence="3" id="KW-0862">Zinc</keyword>
<dbReference type="Proteomes" id="UP000825729">
    <property type="component" value="Unassembled WGS sequence"/>
</dbReference>
<feature type="domain" description="SWIM-type" evidence="6">
    <location>
        <begin position="606"/>
        <end position="647"/>
    </location>
</feature>
<dbReference type="PROSITE" id="PS50966">
    <property type="entry name" value="ZF_SWIM"/>
    <property type="match status" value="1"/>
</dbReference>
<feature type="region of interest" description="Disordered" evidence="5">
    <location>
        <begin position="123"/>
        <end position="152"/>
    </location>
</feature>
<dbReference type="AlphaFoldDB" id="A0AAV7EW31"/>
<dbReference type="Pfam" id="PF10551">
    <property type="entry name" value="MULE"/>
    <property type="match status" value="1"/>
</dbReference>
<dbReference type="InterPro" id="IPR006564">
    <property type="entry name" value="Znf_PMZ"/>
</dbReference>
<evidence type="ECO:0000313" key="8">
    <source>
        <dbReference type="Proteomes" id="UP000825729"/>
    </source>
</evidence>
<dbReference type="SMART" id="SM00666">
    <property type="entry name" value="PB1"/>
    <property type="match status" value="1"/>
</dbReference>
<keyword evidence="1" id="KW-0479">Metal-binding</keyword>
<proteinExistence type="predicted"/>
<reference evidence="7 8" key="1">
    <citation type="submission" date="2021-07" db="EMBL/GenBank/DDBJ databases">
        <title>The Aristolochia fimbriata genome: insights into angiosperm evolution, floral development and chemical biosynthesis.</title>
        <authorList>
            <person name="Jiao Y."/>
        </authorList>
    </citation>
    <scope>NUCLEOTIDE SEQUENCE [LARGE SCALE GENOMIC DNA]</scope>
    <source>
        <strain evidence="7">IBCAS-2021</strain>
        <tissue evidence="7">Leaf</tissue>
    </source>
</reference>
<name>A0AAV7EW31_ARIFI</name>
<evidence type="ECO:0000313" key="7">
    <source>
        <dbReference type="EMBL" id="KAG9452066.1"/>
    </source>
</evidence>
<dbReference type="SMART" id="SM00575">
    <property type="entry name" value="ZnF_PMZ"/>
    <property type="match status" value="1"/>
</dbReference>
<accession>A0AAV7EW31</accession>
<comment type="caution">
    <text evidence="7">The sequence shown here is derived from an EMBL/GenBank/DDBJ whole genome shotgun (WGS) entry which is preliminary data.</text>
</comment>
<evidence type="ECO:0000256" key="5">
    <source>
        <dbReference type="SAM" id="MobiDB-lite"/>
    </source>
</evidence>
<evidence type="ECO:0000256" key="4">
    <source>
        <dbReference type="PROSITE-ProRule" id="PRU00325"/>
    </source>
</evidence>
<dbReference type="InterPro" id="IPR000270">
    <property type="entry name" value="PB1_dom"/>
</dbReference>
<dbReference type="InterPro" id="IPR018289">
    <property type="entry name" value="MULE_transposase_dom"/>
</dbReference>
<evidence type="ECO:0000256" key="2">
    <source>
        <dbReference type="ARBA" id="ARBA00022771"/>
    </source>
</evidence>
<organism evidence="7 8">
    <name type="scientific">Aristolochia fimbriata</name>
    <name type="common">White veined hardy Dutchman's pipe vine</name>
    <dbReference type="NCBI Taxonomy" id="158543"/>
    <lineage>
        <taxon>Eukaryota</taxon>
        <taxon>Viridiplantae</taxon>
        <taxon>Streptophyta</taxon>
        <taxon>Embryophyta</taxon>
        <taxon>Tracheophyta</taxon>
        <taxon>Spermatophyta</taxon>
        <taxon>Magnoliopsida</taxon>
        <taxon>Magnoliidae</taxon>
        <taxon>Piperales</taxon>
        <taxon>Aristolochiaceae</taxon>
        <taxon>Aristolochia</taxon>
    </lineage>
</organism>
<feature type="compositionally biased region" description="Polar residues" evidence="5">
    <location>
        <begin position="124"/>
        <end position="139"/>
    </location>
</feature>
<dbReference type="InterPro" id="IPR004332">
    <property type="entry name" value="Transposase_MuDR"/>
</dbReference>
<sequence>MADKVTIVICHYGGDFVTSDDGSMQYKGGGAKALDVRSTTTLEEIKSELALELQCETSALKLKYFLPGDTFTPLNIVIDRDIQRMIDFHGDVKAVHVYVLRDDIVDRDASLVIDYRANKAVVGDSTSTAGPTSAPQSTPRVKRLTASTPSGNSSIPLLSSSWDKAIIGVGQEFKSVKEFRSALGKFAIAGGFHFHFVKNDSRRVTAKCKNDGCTWRIHASRLPKTPLFKIKKYEGLHTCGGGGGGGSNRHAQATKHWVADVIKEKMMSSPKCTPRDIINDLQRDYGVELRYHQAWRGMELAREALQGSPLKEYDSLPRFCRLVSETNPGSHVVLNTTDESRFKALFICFYACRFGFNEGCRPVIFLNGISLKNRHQETFLCATSIDADNEMLPVAFGIVDAENEANWLWFLNELKQVVKPDRRLTFISNRHKELMKVIPEVFPDGYHAFCMNHISHCFKLEVRGGFSSEVKDYMIRHLWQAAYATNLSDFEKEINEIHRISEDAFSWIQQSQPHYWSNAFFQGHRYNHMTSDVSKLFEEWVFALKDLPLSKMIHQIRCRIMEIMYERLSSSDKWETRLAPSAEEYLKNDAFESRTKQVLCSSGDHYEVGDDNGISVVNMNTWTCSCRQWQIQGRPCTHAIAVLNHIDRSPYDFCSPYLTTDMYRLTYSVPLTPVPEDDYASSDGEQTPLQPPLLKRKPGRPRKKVVEPVVEVRSVHCSRCGGTKHNKLTCKEPAENLPLPEPNYIPLAVKLV</sequence>
<evidence type="ECO:0000259" key="6">
    <source>
        <dbReference type="PROSITE" id="PS50966"/>
    </source>
</evidence>
<dbReference type="InterPro" id="IPR007527">
    <property type="entry name" value="Znf_SWIM"/>
</dbReference>
<dbReference type="GO" id="GO:0008270">
    <property type="term" value="F:zinc ion binding"/>
    <property type="evidence" value="ECO:0007669"/>
    <property type="project" value="UniProtKB-KW"/>
</dbReference>
<keyword evidence="2 4" id="KW-0863">Zinc-finger</keyword>
<evidence type="ECO:0000256" key="3">
    <source>
        <dbReference type="ARBA" id="ARBA00022833"/>
    </source>
</evidence>
<dbReference type="Pfam" id="PF04434">
    <property type="entry name" value="SWIM"/>
    <property type="match status" value="1"/>
</dbReference>
<dbReference type="Pfam" id="PF03108">
    <property type="entry name" value="DBD_Tnp_Mut"/>
    <property type="match status" value="1"/>
</dbReference>
<dbReference type="PANTHER" id="PTHR31973:SF166">
    <property type="entry name" value="OS10G0104700 PROTEIN"/>
    <property type="match status" value="1"/>
</dbReference>
<feature type="region of interest" description="Disordered" evidence="5">
    <location>
        <begin position="676"/>
        <end position="702"/>
    </location>
</feature>
<gene>
    <name evidence="7" type="ORF">H6P81_004970</name>
</gene>
<keyword evidence="8" id="KW-1185">Reference proteome</keyword>
<dbReference type="EMBL" id="JAINDJ010000003">
    <property type="protein sequence ID" value="KAG9452066.1"/>
    <property type="molecule type" value="Genomic_DNA"/>
</dbReference>
<dbReference type="PANTHER" id="PTHR31973">
    <property type="entry name" value="POLYPROTEIN, PUTATIVE-RELATED"/>
    <property type="match status" value="1"/>
</dbReference>
<evidence type="ECO:0000256" key="1">
    <source>
        <dbReference type="ARBA" id="ARBA00022723"/>
    </source>
</evidence>